<reference evidence="2 3" key="1">
    <citation type="submission" date="2018-11" db="EMBL/GenBank/DDBJ databases">
        <title>Complete genome sequencing of the Actinobacteria Serinibacter sp. K3-2.</title>
        <authorList>
            <person name="Rakitin A.L."/>
            <person name="Beletsky A.V."/>
            <person name="Mardanov A.V."/>
            <person name="Ravin N.V."/>
            <person name="Gromova A.S."/>
            <person name="Filippova S.N."/>
            <person name="Gal'Chenko V.F."/>
        </authorList>
    </citation>
    <scope>NUCLEOTIDE SEQUENCE [LARGE SCALE GENOMIC DNA]</scope>
    <source>
        <strain evidence="2 3">K3-2</strain>
    </source>
</reference>
<dbReference type="SUPFAM" id="SSF140453">
    <property type="entry name" value="EsxAB dimer-like"/>
    <property type="match status" value="1"/>
</dbReference>
<dbReference type="OrthoDB" id="4278078at2"/>
<dbReference type="Pfam" id="PF06013">
    <property type="entry name" value="WXG100"/>
    <property type="match status" value="1"/>
</dbReference>
<evidence type="ECO:0000313" key="3">
    <source>
        <dbReference type="Proteomes" id="UP000297318"/>
    </source>
</evidence>
<sequence>MSGNGITVGFSALDTAAGDIKHGANNIGSTLADLEGRLQALQADWDGDAKESYRVAQTQWNSALEDMKALLLQVGTTVTNSNEAYQGVEGKATRAWQ</sequence>
<comment type="similarity">
    <text evidence="1">Belongs to the WXG100 family.</text>
</comment>
<dbReference type="RefSeq" id="WP_135848611.1">
    <property type="nucleotide sequence ID" value="NZ_RHPJ01000001.1"/>
</dbReference>
<evidence type="ECO:0000256" key="1">
    <source>
        <dbReference type="RuleBase" id="RU362001"/>
    </source>
</evidence>
<organism evidence="2 3">
    <name type="scientific">Serinibacter arcticus</name>
    <dbReference type="NCBI Taxonomy" id="1655435"/>
    <lineage>
        <taxon>Bacteria</taxon>
        <taxon>Bacillati</taxon>
        <taxon>Actinomycetota</taxon>
        <taxon>Actinomycetes</taxon>
        <taxon>Micrococcales</taxon>
        <taxon>Beutenbergiaceae</taxon>
        <taxon>Serinibacter</taxon>
    </lineage>
</organism>
<dbReference type="EMBL" id="RHPJ01000001">
    <property type="protein sequence ID" value="TGO06401.1"/>
    <property type="molecule type" value="Genomic_DNA"/>
</dbReference>
<evidence type="ECO:0000313" key="2">
    <source>
        <dbReference type="EMBL" id="TGO06401.1"/>
    </source>
</evidence>
<keyword evidence="3" id="KW-1185">Reference proteome</keyword>
<protein>
    <recommendedName>
        <fullName evidence="1">ESAT-6-like protein</fullName>
    </recommendedName>
</protein>
<dbReference type="Gene3D" id="1.10.287.1060">
    <property type="entry name" value="ESAT-6-like"/>
    <property type="match status" value="1"/>
</dbReference>
<name>A0A4Z1EAH9_9MICO</name>
<dbReference type="AlphaFoldDB" id="A0A4Z1EAH9"/>
<dbReference type="Proteomes" id="UP000297318">
    <property type="component" value="Unassembled WGS sequence"/>
</dbReference>
<dbReference type="InterPro" id="IPR036689">
    <property type="entry name" value="ESAT-6-like_sf"/>
</dbReference>
<comment type="caution">
    <text evidence="2">The sequence shown here is derived from an EMBL/GenBank/DDBJ whole genome shotgun (WGS) entry which is preliminary data.</text>
</comment>
<gene>
    <name evidence="2" type="ORF">SERN_0593</name>
</gene>
<dbReference type="NCBIfam" id="TIGR03930">
    <property type="entry name" value="WXG100_ESAT6"/>
    <property type="match status" value="1"/>
</dbReference>
<proteinExistence type="inferred from homology"/>
<accession>A0A4Z1EAH9</accession>
<dbReference type="InterPro" id="IPR010310">
    <property type="entry name" value="T7SS_ESAT-6-like"/>
</dbReference>